<dbReference type="SUPFAM" id="SSF49503">
    <property type="entry name" value="Cupredoxins"/>
    <property type="match status" value="1"/>
</dbReference>
<dbReference type="GO" id="GO:0016020">
    <property type="term" value="C:membrane"/>
    <property type="evidence" value="ECO:0007669"/>
    <property type="project" value="InterPro"/>
</dbReference>
<keyword evidence="4" id="KW-1133">Transmembrane helix</keyword>
<evidence type="ECO:0000256" key="2">
    <source>
        <dbReference type="ARBA" id="ARBA00022723"/>
    </source>
</evidence>
<evidence type="ECO:0000259" key="5">
    <source>
        <dbReference type="PROSITE" id="PS50857"/>
    </source>
</evidence>
<evidence type="ECO:0000256" key="1">
    <source>
        <dbReference type="ARBA" id="ARBA00004196"/>
    </source>
</evidence>
<dbReference type="PANTHER" id="PTHR42838:SF2">
    <property type="entry name" value="NITROUS-OXIDE REDUCTASE"/>
    <property type="match status" value="1"/>
</dbReference>
<comment type="caution">
    <text evidence="6">The sequence shown here is derived from an EMBL/GenBank/DDBJ whole genome shotgun (WGS) entry which is preliminary data.</text>
</comment>
<organism evidence="6 7">
    <name type="scientific">Candidatus Thiopontia autotrophica</name>
    <dbReference type="NCBI Taxonomy" id="2841688"/>
    <lineage>
        <taxon>Bacteria</taxon>
        <taxon>Pseudomonadati</taxon>
        <taxon>Pseudomonadota</taxon>
        <taxon>Gammaproteobacteria</taxon>
        <taxon>Candidatus Thiopontia</taxon>
    </lineage>
</organism>
<dbReference type="AlphaFoldDB" id="A0A8J6P958"/>
<feature type="transmembrane region" description="Helical" evidence="4">
    <location>
        <begin position="23"/>
        <end position="45"/>
    </location>
</feature>
<dbReference type="GO" id="GO:0005507">
    <property type="term" value="F:copper ion binding"/>
    <property type="evidence" value="ECO:0007669"/>
    <property type="project" value="InterPro"/>
</dbReference>
<evidence type="ECO:0000313" key="6">
    <source>
        <dbReference type="EMBL" id="MBC8518781.1"/>
    </source>
</evidence>
<dbReference type="PROSITE" id="PS50857">
    <property type="entry name" value="COX2_CUA"/>
    <property type="match status" value="1"/>
</dbReference>
<feature type="domain" description="Cytochrome oxidase subunit II copper A binding" evidence="5">
    <location>
        <begin position="89"/>
        <end position="180"/>
    </location>
</feature>
<dbReference type="CDD" id="cd13917">
    <property type="entry name" value="CuRO_HCO_II_like_4"/>
    <property type="match status" value="1"/>
</dbReference>
<keyword evidence="3" id="KW-0186">Copper</keyword>
<dbReference type="Pfam" id="PF00116">
    <property type="entry name" value="COX2"/>
    <property type="match status" value="1"/>
</dbReference>
<evidence type="ECO:0000313" key="7">
    <source>
        <dbReference type="Proteomes" id="UP000654401"/>
    </source>
</evidence>
<keyword evidence="2" id="KW-0479">Metal-binding</keyword>
<dbReference type="GO" id="GO:0030313">
    <property type="term" value="C:cell envelope"/>
    <property type="evidence" value="ECO:0007669"/>
    <property type="project" value="UniProtKB-SubCell"/>
</dbReference>
<accession>A0A8J6P958</accession>
<sequence length="180" mass="20637">MSSILPPAETIWWKTPVDRSEGLWVAIALIWCLFMFAMMPIWHIYGNQNLSNEAYKTTPEKFQAEVDAMVAAHEVRRETNWNVPVVAPPVGSDVYMLGKKWQWYPALELKKGESYRLHLSSIDWQHGFSVQPINVNTQVLPGYESVITITPNQTGEFTIICNEYCGVGHHFMTSKIYVTE</sequence>
<dbReference type="EMBL" id="JACNFK010000001">
    <property type="protein sequence ID" value="MBC8518781.1"/>
    <property type="molecule type" value="Genomic_DNA"/>
</dbReference>
<dbReference type="Gene3D" id="2.60.40.420">
    <property type="entry name" value="Cupredoxins - blue copper proteins"/>
    <property type="match status" value="1"/>
</dbReference>
<evidence type="ECO:0000256" key="4">
    <source>
        <dbReference type="SAM" id="Phobius"/>
    </source>
</evidence>
<reference evidence="6 7" key="1">
    <citation type="submission" date="2020-08" db="EMBL/GenBank/DDBJ databases">
        <title>Bridging the membrane lipid divide: bacteria of the FCB group superphylum have the potential to synthesize archaeal ether lipids.</title>
        <authorList>
            <person name="Villanueva L."/>
            <person name="Von Meijenfeldt F.A.B."/>
            <person name="Westbye A.B."/>
            <person name="Yadav S."/>
            <person name="Hopmans E.C."/>
            <person name="Dutilh B.E."/>
            <person name="Sinninghe Damste J.S."/>
        </authorList>
    </citation>
    <scope>NUCLEOTIDE SEQUENCE [LARGE SCALE GENOMIC DNA]</scope>
    <source>
        <strain evidence="6">NIOZ-UU100</strain>
    </source>
</reference>
<protein>
    <submittedName>
        <fullName evidence="6">Cytochrome C oxidase subunit II</fullName>
    </submittedName>
</protein>
<dbReference type="PANTHER" id="PTHR42838">
    <property type="entry name" value="CYTOCHROME C OXIDASE SUBUNIT II"/>
    <property type="match status" value="1"/>
</dbReference>
<dbReference type="InterPro" id="IPR002429">
    <property type="entry name" value="CcO_II-like_C"/>
</dbReference>
<name>A0A8J6P958_9GAMM</name>
<dbReference type="InterPro" id="IPR008972">
    <property type="entry name" value="Cupredoxin"/>
</dbReference>
<keyword evidence="4" id="KW-0472">Membrane</keyword>
<dbReference type="GO" id="GO:0004129">
    <property type="term" value="F:cytochrome-c oxidase activity"/>
    <property type="evidence" value="ECO:0007669"/>
    <property type="project" value="InterPro"/>
</dbReference>
<proteinExistence type="predicted"/>
<dbReference type="Proteomes" id="UP000654401">
    <property type="component" value="Unassembled WGS sequence"/>
</dbReference>
<gene>
    <name evidence="6" type="ORF">H8D24_00020</name>
</gene>
<comment type="subcellular location">
    <subcellularLocation>
        <location evidence="1">Cell envelope</location>
    </subcellularLocation>
</comment>
<keyword evidence="4" id="KW-0812">Transmembrane</keyword>
<dbReference type="InterPro" id="IPR051403">
    <property type="entry name" value="NosZ/Cyto_c_oxidase_sub2"/>
</dbReference>
<evidence type="ECO:0000256" key="3">
    <source>
        <dbReference type="ARBA" id="ARBA00023008"/>
    </source>
</evidence>